<evidence type="ECO:0000313" key="2">
    <source>
        <dbReference type="EMBL" id="GBG95782.1"/>
    </source>
</evidence>
<evidence type="ECO:0000313" key="3">
    <source>
        <dbReference type="Proteomes" id="UP000286848"/>
    </source>
</evidence>
<gene>
    <name evidence="2" type="ORF">LFYK43_22410</name>
</gene>
<accession>A0A401IW91</accession>
<dbReference type="OrthoDB" id="2324006at2"/>
<dbReference type="RefSeq" id="WP_124978381.1">
    <property type="nucleotide sequence ID" value="NZ_BFFP01000055.1"/>
</dbReference>
<dbReference type="Proteomes" id="UP000286848">
    <property type="component" value="Unassembled WGS sequence"/>
</dbReference>
<sequence length="65" mass="6986">MNEAWKKTSLAVESTKEDGKTKKRSFNNIAQGATDEQLVSFGQVIAQLTGEATDQVTVNVTSVLA</sequence>
<organism evidence="2 3">
    <name type="scientific">Ligilactobacillus salitolerans</name>
    <dbReference type="NCBI Taxonomy" id="1808352"/>
    <lineage>
        <taxon>Bacteria</taxon>
        <taxon>Bacillati</taxon>
        <taxon>Bacillota</taxon>
        <taxon>Bacilli</taxon>
        <taxon>Lactobacillales</taxon>
        <taxon>Lactobacillaceae</taxon>
        <taxon>Ligilactobacillus</taxon>
    </lineage>
</organism>
<feature type="domain" description="DUF1659" evidence="1">
    <location>
        <begin position="3"/>
        <end position="64"/>
    </location>
</feature>
<evidence type="ECO:0000259" key="1">
    <source>
        <dbReference type="Pfam" id="PF07872"/>
    </source>
</evidence>
<dbReference type="InterPro" id="IPR012454">
    <property type="entry name" value="DUF1659"/>
</dbReference>
<dbReference type="EMBL" id="BFFP01000055">
    <property type="protein sequence ID" value="GBG95782.1"/>
    <property type="molecule type" value="Genomic_DNA"/>
</dbReference>
<name>A0A401IW91_9LACO</name>
<dbReference type="AlphaFoldDB" id="A0A401IW91"/>
<protein>
    <recommendedName>
        <fullName evidence="1">DUF1659 domain-containing protein</fullName>
    </recommendedName>
</protein>
<comment type="caution">
    <text evidence="2">The sequence shown here is derived from an EMBL/GenBank/DDBJ whole genome shotgun (WGS) entry which is preliminary data.</text>
</comment>
<reference evidence="2 3" key="1">
    <citation type="journal article" date="2019" name="Int. J. Syst. Evol. Microbiol.">
        <title>Lactobacillus salitolerans sp. nov., a novel lactic acid bacterium isolated from spent mushroom substrates.</title>
        <authorList>
            <person name="Tohno M."/>
            <person name="Tanizawa Y."/>
            <person name="Kojima Y."/>
            <person name="Sakamoto M."/>
            <person name="Nakamura Y."/>
            <person name="Ohkuma M."/>
            <person name="Kobayashi H."/>
        </authorList>
    </citation>
    <scope>NUCLEOTIDE SEQUENCE [LARGE SCALE GENOMIC DNA]</scope>
    <source>
        <strain evidence="2 3">YK43</strain>
    </source>
</reference>
<keyword evidence="3" id="KW-1185">Reference proteome</keyword>
<dbReference type="Pfam" id="PF07872">
    <property type="entry name" value="DUF1659"/>
    <property type="match status" value="1"/>
</dbReference>
<proteinExistence type="predicted"/>